<evidence type="ECO:0000256" key="3">
    <source>
        <dbReference type="ARBA" id="ARBA00004853"/>
    </source>
</evidence>
<evidence type="ECO:0000313" key="21">
    <source>
        <dbReference type="Proteomes" id="UP001628220"/>
    </source>
</evidence>
<feature type="domain" description="GTP cyclohydrolase II" evidence="19">
    <location>
        <begin position="215"/>
        <end position="377"/>
    </location>
</feature>
<feature type="binding site" evidence="18">
    <location>
        <begin position="30"/>
        <end position="31"/>
    </location>
    <ligand>
        <name>D-ribulose 5-phosphate</name>
        <dbReference type="ChEBI" id="CHEBI:58121"/>
    </ligand>
</feature>
<keyword evidence="8 18" id="KW-0479">Metal-binding</keyword>
<comment type="function">
    <text evidence="18">Catalyzes the conversion of GTP to 2,5-diamino-6-ribosylamino-4(3H)-pyrimidinone 5'-phosphate (DARP), formate and pyrophosphate.</text>
</comment>
<keyword evidence="12 18" id="KW-0460">Magnesium</keyword>
<accession>A0ABQ0E1A9</accession>
<evidence type="ECO:0000256" key="7">
    <source>
        <dbReference type="ARBA" id="ARBA00022619"/>
    </source>
</evidence>
<feature type="binding site" evidence="18">
    <location>
        <begin position="144"/>
        <end position="148"/>
    </location>
    <ligand>
        <name>D-ribulose 5-phosphate</name>
        <dbReference type="ChEBI" id="CHEBI:58121"/>
    </ligand>
</feature>
<comment type="cofactor">
    <cofactor evidence="18">
        <name>Zn(2+)</name>
        <dbReference type="ChEBI" id="CHEBI:29105"/>
    </cofactor>
    <text evidence="18">Binds 1 zinc ion per subunit.</text>
</comment>
<comment type="caution">
    <text evidence="20">The sequence shown here is derived from an EMBL/GenBank/DDBJ whole genome shotgun (WGS) entry which is preliminary data.</text>
</comment>
<evidence type="ECO:0000256" key="11">
    <source>
        <dbReference type="ARBA" id="ARBA00022833"/>
    </source>
</evidence>
<feature type="binding site" evidence="18">
    <location>
        <position position="31"/>
    </location>
    <ligand>
        <name>Mg(2+)</name>
        <dbReference type="ChEBI" id="CHEBI:18420"/>
        <label>2</label>
    </ligand>
</feature>
<feature type="region of interest" description="DHBP synthase" evidence="18">
    <location>
        <begin position="1"/>
        <end position="205"/>
    </location>
</feature>
<evidence type="ECO:0000256" key="12">
    <source>
        <dbReference type="ARBA" id="ARBA00022842"/>
    </source>
</evidence>
<comment type="catalytic activity">
    <reaction evidence="17 18">
        <text>GTP + 4 H2O = 2,5-diamino-6-hydroxy-4-(5-phosphoribosylamino)-pyrimidine + formate + 2 phosphate + 3 H(+)</text>
        <dbReference type="Rhea" id="RHEA:23704"/>
        <dbReference type="ChEBI" id="CHEBI:15377"/>
        <dbReference type="ChEBI" id="CHEBI:15378"/>
        <dbReference type="ChEBI" id="CHEBI:15740"/>
        <dbReference type="ChEBI" id="CHEBI:37565"/>
        <dbReference type="ChEBI" id="CHEBI:43474"/>
        <dbReference type="ChEBI" id="CHEBI:58614"/>
        <dbReference type="EC" id="3.5.4.25"/>
    </reaction>
</comment>
<feature type="binding site" evidence="18">
    <location>
        <begin position="299"/>
        <end position="301"/>
    </location>
    <ligand>
        <name>GTP</name>
        <dbReference type="ChEBI" id="CHEBI:37565"/>
    </ligand>
</feature>
<feature type="active site" description="Nucleophile; for GTP cyclohydrolase activity" evidence="18">
    <location>
        <position position="335"/>
    </location>
</feature>
<keyword evidence="11 18" id="KW-0862">Zinc</keyword>
<feature type="binding site" evidence="18">
    <location>
        <position position="261"/>
    </location>
    <ligand>
        <name>Zn(2+)</name>
        <dbReference type="ChEBI" id="CHEBI:29105"/>
        <note>catalytic</note>
    </ligand>
</feature>
<evidence type="ECO:0000256" key="5">
    <source>
        <dbReference type="ARBA" id="ARBA00005520"/>
    </source>
</evidence>
<dbReference type="RefSeq" id="WP_411915304.1">
    <property type="nucleotide sequence ID" value="NZ_BAAFSF010000001.1"/>
</dbReference>
<evidence type="ECO:0000256" key="13">
    <source>
        <dbReference type="ARBA" id="ARBA00023134"/>
    </source>
</evidence>
<dbReference type="InterPro" id="IPR032677">
    <property type="entry name" value="GTP_cyclohydro_II"/>
</dbReference>
<dbReference type="SUPFAM" id="SSF142695">
    <property type="entry name" value="RibA-like"/>
    <property type="match status" value="1"/>
</dbReference>
<dbReference type="Gene3D" id="3.90.870.10">
    <property type="entry name" value="DHBP synthase"/>
    <property type="match status" value="1"/>
</dbReference>
<gene>
    <name evidence="18" type="primary">ribBA</name>
    <name evidence="20" type="ORF">Tsumi_06000</name>
</gene>
<reference evidence="20 21" key="1">
    <citation type="journal article" date="2025" name="Int. J. Syst. Evol. Microbiol.">
        <title>Desulfovibrio falkowii sp. nov., Porphyromonas miyakawae sp. nov., Mediterraneibacter flintii sp. nov. and Owariibacterium komagatae gen. nov., sp. nov., isolated from human faeces.</title>
        <authorList>
            <person name="Hamaguchi T."/>
            <person name="Ohara M."/>
            <person name="Hisatomi A."/>
            <person name="Sekiguchi K."/>
            <person name="Takeda J.I."/>
            <person name="Ueyama J."/>
            <person name="Ito M."/>
            <person name="Nishiwaki H."/>
            <person name="Ogi T."/>
            <person name="Hirayama M."/>
            <person name="Ohkuma M."/>
            <person name="Sakamoto M."/>
            <person name="Ohno K."/>
        </authorList>
    </citation>
    <scope>NUCLEOTIDE SEQUENCE [LARGE SCALE GENOMIC DNA]</scope>
    <source>
        <strain evidence="20 21">13CB11C</strain>
    </source>
</reference>
<dbReference type="PIRSF" id="PIRSF001259">
    <property type="entry name" value="RibA"/>
    <property type="match status" value="1"/>
</dbReference>
<dbReference type="HAMAP" id="MF_01283">
    <property type="entry name" value="RibBA"/>
    <property type="match status" value="1"/>
</dbReference>
<protein>
    <recommendedName>
        <fullName evidence="18">Riboflavin biosynthesis protein RibBA</fullName>
    </recommendedName>
    <domain>
        <recommendedName>
            <fullName evidence="18">3,4-dihydroxy-2-butanone 4-phosphate synthase</fullName>
            <shortName evidence="18">DHBP synthase</shortName>
            <ecNumber evidence="18">4.1.99.12</ecNumber>
        </recommendedName>
    </domain>
    <domain>
        <recommendedName>
            <fullName evidence="18">GTP cyclohydrolase-2</fullName>
            <ecNumber evidence="18">3.5.4.25</ecNumber>
        </recommendedName>
        <alternativeName>
            <fullName evidence="18">GTP cyclohydrolase II</fullName>
        </alternativeName>
    </domain>
</protein>
<comment type="pathway">
    <text evidence="4 18">Cofactor biosynthesis; riboflavin biosynthesis; 2-hydroxy-3-oxobutyl phosphate from D-ribulose 5-phosphate: step 1/1.</text>
</comment>
<comment type="catalytic activity">
    <reaction evidence="1 18">
        <text>D-ribulose 5-phosphate = (2S)-2-hydroxy-3-oxobutyl phosphate + formate + H(+)</text>
        <dbReference type="Rhea" id="RHEA:18457"/>
        <dbReference type="ChEBI" id="CHEBI:15378"/>
        <dbReference type="ChEBI" id="CHEBI:15740"/>
        <dbReference type="ChEBI" id="CHEBI:58121"/>
        <dbReference type="ChEBI" id="CHEBI:58830"/>
        <dbReference type="EC" id="4.1.99.12"/>
    </reaction>
</comment>
<dbReference type="NCBIfam" id="TIGR00506">
    <property type="entry name" value="ribB"/>
    <property type="match status" value="1"/>
</dbReference>
<evidence type="ECO:0000256" key="2">
    <source>
        <dbReference type="ARBA" id="ARBA00002284"/>
    </source>
</evidence>
<feature type="region of interest" description="GTP cyclohydrolase II" evidence="18">
    <location>
        <begin position="206"/>
        <end position="405"/>
    </location>
</feature>
<evidence type="ECO:0000259" key="19">
    <source>
        <dbReference type="Pfam" id="PF00925"/>
    </source>
</evidence>
<feature type="binding site" evidence="18">
    <location>
        <position position="274"/>
    </location>
    <ligand>
        <name>Zn(2+)</name>
        <dbReference type="ChEBI" id="CHEBI:29105"/>
        <note>catalytic</note>
    </ligand>
</feature>
<feature type="binding site" evidence="18">
    <location>
        <position position="356"/>
    </location>
    <ligand>
        <name>GTP</name>
        <dbReference type="ChEBI" id="CHEBI:37565"/>
    </ligand>
</feature>
<evidence type="ECO:0000256" key="4">
    <source>
        <dbReference type="ARBA" id="ARBA00004904"/>
    </source>
</evidence>
<feature type="binding site" evidence="18">
    <location>
        <position position="277"/>
    </location>
    <ligand>
        <name>GTP</name>
        <dbReference type="ChEBI" id="CHEBI:37565"/>
    </ligand>
</feature>
<dbReference type="HAMAP" id="MF_00179">
    <property type="entry name" value="RibA"/>
    <property type="match status" value="1"/>
</dbReference>
<keyword evidence="16 18" id="KW-0511">Multifunctional enzyme</keyword>
<evidence type="ECO:0000256" key="6">
    <source>
        <dbReference type="ARBA" id="ARBA00008976"/>
    </source>
</evidence>
<sequence>MERNKLSTIEEALDAFKEGNFVIVVDDEDRENEGDFIIAAEKITPEKVNFMMQYGRGVLCTPISEEVAERLELPMQVDDNTSLHETPFTVTVDLIGHGCTTGVSMHDRAMTIRALADPNTKASDLGRPGHVNPLRARSRGVLRRAGHTEAAVDLARLCSMQPVAALIEIINEDGTMARLPQLFKVAEKWNLHIISIKDLIAYRLRTDNILEEGERIHLPTQYGDFDLIPFRQKSNGREHIALIKGSLSPDEPILVRVHSSCATGDIFGSCRCECGEQLHLAMQTIEKEGKGVVIYLNQEGRGIGLMAKMKAYKLQEDGLDTVDANLHLGYEADERDYGVGAQMLRSIGVGKMRLMTNNPVKRIGLESYGLEIAEVVPLEIKPNPYNETYLRTKKERMGHKLHNIK</sequence>
<dbReference type="InterPro" id="IPR017945">
    <property type="entry name" value="DHBP_synth_RibB-like_a/b_dom"/>
</dbReference>
<evidence type="ECO:0000256" key="10">
    <source>
        <dbReference type="ARBA" id="ARBA00022801"/>
    </source>
</evidence>
<evidence type="ECO:0000256" key="1">
    <source>
        <dbReference type="ARBA" id="ARBA00000141"/>
    </source>
</evidence>
<dbReference type="EC" id="3.5.4.25" evidence="18"/>
<evidence type="ECO:0000256" key="15">
    <source>
        <dbReference type="ARBA" id="ARBA00023239"/>
    </source>
</evidence>
<keyword evidence="14 18" id="KW-0464">Manganese</keyword>
<evidence type="ECO:0000256" key="16">
    <source>
        <dbReference type="ARBA" id="ARBA00023268"/>
    </source>
</evidence>
<dbReference type="InterPro" id="IPR036144">
    <property type="entry name" value="RibA-like_sf"/>
</dbReference>
<dbReference type="NCBIfam" id="TIGR00505">
    <property type="entry name" value="ribA"/>
    <property type="match status" value="1"/>
</dbReference>
<keyword evidence="13 18" id="KW-0342">GTP-binding</keyword>
<feature type="active site" description="Proton acceptor; for GTP cyclohydrolase activity" evidence="18">
    <location>
        <position position="333"/>
    </location>
</feature>
<dbReference type="SUPFAM" id="SSF55821">
    <property type="entry name" value="YrdC/RibB"/>
    <property type="match status" value="1"/>
</dbReference>
<feature type="binding site" evidence="18">
    <location>
        <position position="361"/>
    </location>
    <ligand>
        <name>GTP</name>
        <dbReference type="ChEBI" id="CHEBI:37565"/>
    </ligand>
</feature>
<dbReference type="InterPro" id="IPR016299">
    <property type="entry name" value="Riboflavin_synth_RibBA"/>
</dbReference>
<feature type="site" description="Essential for DHBP synthase activity" evidence="18">
    <location>
        <position position="168"/>
    </location>
</feature>
<dbReference type="Pfam" id="PF00926">
    <property type="entry name" value="DHBP_synthase"/>
    <property type="match status" value="1"/>
</dbReference>
<feature type="binding site" evidence="18">
    <location>
        <begin position="256"/>
        <end position="260"/>
    </location>
    <ligand>
        <name>GTP</name>
        <dbReference type="ChEBI" id="CHEBI:37565"/>
    </ligand>
</feature>
<dbReference type="EMBL" id="BAAFSF010000001">
    <property type="protein sequence ID" value="GAB1251496.1"/>
    <property type="molecule type" value="Genomic_DNA"/>
</dbReference>
<dbReference type="NCBIfam" id="NF001591">
    <property type="entry name" value="PRK00393.1"/>
    <property type="match status" value="1"/>
</dbReference>
<keyword evidence="9 18" id="KW-0547">Nucleotide-binding</keyword>
<proteinExistence type="inferred from homology"/>
<evidence type="ECO:0000256" key="18">
    <source>
        <dbReference type="HAMAP-Rule" id="MF_01283"/>
    </source>
</evidence>
<feature type="site" description="Essential for DHBP synthase activity" evidence="18">
    <location>
        <position position="130"/>
    </location>
</feature>
<keyword evidence="7 18" id="KW-0686">Riboflavin biosynthesis</keyword>
<comment type="cofactor">
    <cofactor evidence="18">
        <name>Mg(2+)</name>
        <dbReference type="ChEBI" id="CHEBI:18420"/>
    </cofactor>
    <cofactor evidence="18">
        <name>Mn(2+)</name>
        <dbReference type="ChEBI" id="CHEBI:29035"/>
    </cofactor>
    <text evidence="18">Binds 2 divalent metal cations per subunit. Magnesium or manganese.</text>
</comment>
<evidence type="ECO:0000256" key="9">
    <source>
        <dbReference type="ARBA" id="ARBA00022741"/>
    </source>
</evidence>
<feature type="binding site" evidence="18">
    <location>
        <position position="168"/>
    </location>
    <ligand>
        <name>D-ribulose 5-phosphate</name>
        <dbReference type="ChEBI" id="CHEBI:58121"/>
    </ligand>
</feature>
<keyword evidence="10 18" id="KW-0378">Hydrolase</keyword>
<dbReference type="PANTHER" id="PTHR21327">
    <property type="entry name" value="GTP CYCLOHYDROLASE II-RELATED"/>
    <property type="match status" value="1"/>
</dbReference>
<evidence type="ECO:0000256" key="8">
    <source>
        <dbReference type="ARBA" id="ARBA00022723"/>
    </source>
</evidence>
<dbReference type="HAMAP" id="MF_00180">
    <property type="entry name" value="RibB"/>
    <property type="match status" value="1"/>
</dbReference>
<comment type="pathway">
    <text evidence="3 18">Cofactor biosynthesis; riboflavin biosynthesis; 5-amino-6-(D-ribitylamino)uracil from GTP: step 1/4.</text>
</comment>
<dbReference type="Gene3D" id="3.40.50.10990">
    <property type="entry name" value="GTP cyclohydrolase II"/>
    <property type="match status" value="1"/>
</dbReference>
<dbReference type="EC" id="4.1.99.12" evidence="18"/>
<dbReference type="InterPro" id="IPR000926">
    <property type="entry name" value="RibA"/>
</dbReference>
<comment type="similarity">
    <text evidence="5 18">In the N-terminal section; belongs to the DHBP synthase family.</text>
</comment>
<organism evidence="20 21">
    <name type="scientific">Porphyromonas miyakawae</name>
    <dbReference type="NCBI Taxonomy" id="3137470"/>
    <lineage>
        <taxon>Bacteria</taxon>
        <taxon>Pseudomonadati</taxon>
        <taxon>Bacteroidota</taxon>
        <taxon>Bacteroidia</taxon>
        <taxon>Bacteroidales</taxon>
        <taxon>Porphyromonadaceae</taxon>
        <taxon>Porphyromonas</taxon>
    </lineage>
</organism>
<dbReference type="Proteomes" id="UP001628220">
    <property type="component" value="Unassembled WGS sequence"/>
</dbReference>
<keyword evidence="15 18" id="KW-0456">Lyase</keyword>
<feature type="binding site" evidence="18">
    <location>
        <position position="35"/>
    </location>
    <ligand>
        <name>D-ribulose 5-phosphate</name>
        <dbReference type="ChEBI" id="CHEBI:58121"/>
    </ligand>
</feature>
<comment type="function">
    <text evidence="2 18">Catalyzes the conversion of D-ribulose 5-phosphate to formate and 3,4-dihydroxy-2-butanone 4-phosphate.</text>
</comment>
<dbReference type="PANTHER" id="PTHR21327:SF18">
    <property type="entry name" value="3,4-DIHYDROXY-2-BUTANONE 4-PHOSPHATE SYNTHASE"/>
    <property type="match status" value="1"/>
</dbReference>
<feature type="binding site" evidence="18">
    <location>
        <position position="147"/>
    </location>
    <ligand>
        <name>Mg(2+)</name>
        <dbReference type="ChEBI" id="CHEBI:18420"/>
        <label>2</label>
    </ligand>
</feature>
<feature type="binding site" evidence="18">
    <location>
        <position position="272"/>
    </location>
    <ligand>
        <name>Zn(2+)</name>
        <dbReference type="ChEBI" id="CHEBI:29105"/>
        <note>catalytic</note>
    </ligand>
</feature>
<dbReference type="Pfam" id="PF00925">
    <property type="entry name" value="GTP_cyclohydro2"/>
    <property type="match status" value="1"/>
</dbReference>
<dbReference type="InterPro" id="IPR000422">
    <property type="entry name" value="DHBP_synthase_RibB"/>
</dbReference>
<keyword evidence="21" id="KW-1185">Reference proteome</keyword>
<comment type="similarity">
    <text evidence="6 18">In the C-terminal section; belongs to the GTP cyclohydrolase II family.</text>
</comment>
<dbReference type="NCBIfam" id="NF006803">
    <property type="entry name" value="PRK09311.1"/>
    <property type="match status" value="1"/>
</dbReference>
<feature type="binding site" evidence="18">
    <location>
        <position position="321"/>
    </location>
    <ligand>
        <name>GTP</name>
        <dbReference type="ChEBI" id="CHEBI:37565"/>
    </ligand>
</feature>
<name>A0ABQ0E1A9_9PORP</name>
<evidence type="ECO:0000256" key="17">
    <source>
        <dbReference type="ARBA" id="ARBA00049295"/>
    </source>
</evidence>
<evidence type="ECO:0000313" key="20">
    <source>
        <dbReference type="EMBL" id="GAB1251496.1"/>
    </source>
</evidence>
<evidence type="ECO:0000256" key="14">
    <source>
        <dbReference type="ARBA" id="ARBA00023211"/>
    </source>
</evidence>
<dbReference type="CDD" id="cd00641">
    <property type="entry name" value="GTP_cyclohydro2"/>
    <property type="match status" value="1"/>
</dbReference>
<feature type="binding site" evidence="18">
    <location>
        <position position="31"/>
    </location>
    <ligand>
        <name>Mg(2+)</name>
        <dbReference type="ChEBI" id="CHEBI:18420"/>
        <label>1</label>
    </ligand>
</feature>